<keyword evidence="4" id="KW-0808">Transferase</keyword>
<evidence type="ECO:0000313" key="10">
    <source>
        <dbReference type="Proteomes" id="UP001597171"/>
    </source>
</evidence>
<dbReference type="InterPro" id="IPR013656">
    <property type="entry name" value="PAS_4"/>
</dbReference>
<name>A0ABW3ZBH7_9HYPH</name>
<dbReference type="PRINTS" id="PR00344">
    <property type="entry name" value="BCTRLSENSOR"/>
</dbReference>
<feature type="non-terminal residue" evidence="9">
    <location>
        <position position="1"/>
    </location>
</feature>
<evidence type="ECO:0000259" key="7">
    <source>
        <dbReference type="PROSITE" id="PS50109"/>
    </source>
</evidence>
<keyword evidence="3" id="KW-0597">Phosphoprotein</keyword>
<comment type="catalytic activity">
    <reaction evidence="1">
        <text>ATP + protein L-histidine = ADP + protein N-phospho-L-histidine.</text>
        <dbReference type="EC" id="2.7.13.3"/>
    </reaction>
</comment>
<evidence type="ECO:0000259" key="8">
    <source>
        <dbReference type="PROSITE" id="PS50112"/>
    </source>
</evidence>
<dbReference type="EC" id="2.7.13.3" evidence="2"/>
<evidence type="ECO:0000256" key="4">
    <source>
        <dbReference type="ARBA" id="ARBA00022679"/>
    </source>
</evidence>
<dbReference type="Pfam" id="PF08448">
    <property type="entry name" value="PAS_4"/>
    <property type="match status" value="1"/>
</dbReference>
<gene>
    <name evidence="9" type="ORF">ACFQ4O_16915</name>
</gene>
<dbReference type="PROSITE" id="PS50112">
    <property type="entry name" value="PAS"/>
    <property type="match status" value="1"/>
</dbReference>
<dbReference type="InterPro" id="IPR000014">
    <property type="entry name" value="PAS"/>
</dbReference>
<evidence type="ECO:0000256" key="1">
    <source>
        <dbReference type="ARBA" id="ARBA00000085"/>
    </source>
</evidence>
<dbReference type="PANTHER" id="PTHR43047">
    <property type="entry name" value="TWO-COMPONENT HISTIDINE PROTEIN KINASE"/>
    <property type="match status" value="1"/>
</dbReference>
<organism evidence="9 10">
    <name type="scientific">Methylopila musalis</name>
    <dbReference type="NCBI Taxonomy" id="1134781"/>
    <lineage>
        <taxon>Bacteria</taxon>
        <taxon>Pseudomonadati</taxon>
        <taxon>Pseudomonadota</taxon>
        <taxon>Alphaproteobacteria</taxon>
        <taxon>Hyphomicrobiales</taxon>
        <taxon>Methylopilaceae</taxon>
        <taxon>Methylopila</taxon>
    </lineage>
</organism>
<dbReference type="InterPro" id="IPR036890">
    <property type="entry name" value="HATPase_C_sf"/>
</dbReference>
<feature type="domain" description="Histidine kinase" evidence="7">
    <location>
        <begin position="143"/>
        <end position="362"/>
    </location>
</feature>
<dbReference type="Gene3D" id="3.30.565.10">
    <property type="entry name" value="Histidine kinase-like ATPase, C-terminal domain"/>
    <property type="match status" value="1"/>
</dbReference>
<dbReference type="SMART" id="SM00091">
    <property type="entry name" value="PAS"/>
    <property type="match status" value="1"/>
</dbReference>
<dbReference type="CDD" id="cd00130">
    <property type="entry name" value="PAS"/>
    <property type="match status" value="1"/>
</dbReference>
<dbReference type="InterPro" id="IPR004358">
    <property type="entry name" value="Sig_transdc_His_kin-like_C"/>
</dbReference>
<evidence type="ECO:0000313" key="9">
    <source>
        <dbReference type="EMBL" id="MFD1333687.1"/>
    </source>
</evidence>
<feature type="region of interest" description="Disordered" evidence="6">
    <location>
        <begin position="367"/>
        <end position="396"/>
    </location>
</feature>
<dbReference type="InterPro" id="IPR036097">
    <property type="entry name" value="HisK_dim/P_sf"/>
</dbReference>
<accession>A0ABW3ZBH7</accession>
<dbReference type="SUPFAM" id="SSF55785">
    <property type="entry name" value="PYP-like sensor domain (PAS domain)"/>
    <property type="match status" value="1"/>
</dbReference>
<feature type="domain" description="PAS" evidence="8">
    <location>
        <begin position="1"/>
        <end position="70"/>
    </location>
</feature>
<reference evidence="10" key="1">
    <citation type="journal article" date="2019" name="Int. J. Syst. Evol. Microbiol.">
        <title>The Global Catalogue of Microorganisms (GCM) 10K type strain sequencing project: providing services to taxonomists for standard genome sequencing and annotation.</title>
        <authorList>
            <consortium name="The Broad Institute Genomics Platform"/>
            <consortium name="The Broad Institute Genome Sequencing Center for Infectious Disease"/>
            <person name="Wu L."/>
            <person name="Ma J."/>
        </authorList>
    </citation>
    <scope>NUCLEOTIDE SEQUENCE [LARGE SCALE GENOMIC DNA]</scope>
    <source>
        <strain evidence="10">CCUG 61696</strain>
    </source>
</reference>
<evidence type="ECO:0000256" key="6">
    <source>
        <dbReference type="SAM" id="MobiDB-lite"/>
    </source>
</evidence>
<dbReference type="SUPFAM" id="SSF55874">
    <property type="entry name" value="ATPase domain of HSP90 chaperone/DNA topoisomerase II/histidine kinase"/>
    <property type="match status" value="1"/>
</dbReference>
<evidence type="ECO:0000256" key="3">
    <source>
        <dbReference type="ARBA" id="ARBA00022553"/>
    </source>
</evidence>
<keyword evidence="10" id="KW-1185">Reference proteome</keyword>
<dbReference type="Pfam" id="PF02518">
    <property type="entry name" value="HATPase_c"/>
    <property type="match status" value="1"/>
</dbReference>
<dbReference type="SUPFAM" id="SSF47384">
    <property type="entry name" value="Homodimeric domain of signal transducing histidine kinase"/>
    <property type="match status" value="1"/>
</dbReference>
<sequence>RAELDLVTGAANDLVTRHARDGSVRRASVAANRLLGAAPRDLLGRGLFERVHIADRPAYLQALAYAAEEPSTLEIRVRRDDLAGAHGPIFVWLELRVAGDADGTGAIAVFRDVSERRLRDEEIGAARAATRHEAVQRAQFLAAMGHEIRTPLNAIIGFSEMLGDERLMRAAPERRGDYATLIRQSGEHLLEIVDHVLDISRLETGRFAVQPAPCAAGEVLAHCVGLLAPRAETAGVRLACEVAADLPPLLADRRALTQVMLNLLSNAIKFTPKGGDVAVTLSATRGLMTLSVRDSGVGVACEHLDRLGEAYFQAEGEAGAREGMGLGLSVVRGLVELHGGRLAFDSAPGRGMRVTVAMPLDGGSPAGADEGVVARPDFGRGRPAASTSATRVKKRA</sequence>
<protein>
    <recommendedName>
        <fullName evidence="2">histidine kinase</fullName>
        <ecNumber evidence="2">2.7.13.3</ecNumber>
    </recommendedName>
</protein>
<dbReference type="InterPro" id="IPR035965">
    <property type="entry name" value="PAS-like_dom_sf"/>
</dbReference>
<evidence type="ECO:0000256" key="5">
    <source>
        <dbReference type="ARBA" id="ARBA00022777"/>
    </source>
</evidence>
<dbReference type="InterPro" id="IPR005467">
    <property type="entry name" value="His_kinase_dom"/>
</dbReference>
<dbReference type="Gene3D" id="3.30.450.20">
    <property type="entry name" value="PAS domain"/>
    <property type="match status" value="1"/>
</dbReference>
<dbReference type="InterPro" id="IPR003594">
    <property type="entry name" value="HATPase_dom"/>
</dbReference>
<dbReference type="Gene3D" id="1.10.287.130">
    <property type="match status" value="1"/>
</dbReference>
<dbReference type="SMART" id="SM00387">
    <property type="entry name" value="HATPase_c"/>
    <property type="match status" value="1"/>
</dbReference>
<keyword evidence="5 9" id="KW-0418">Kinase</keyword>
<dbReference type="Proteomes" id="UP001597171">
    <property type="component" value="Unassembled WGS sequence"/>
</dbReference>
<comment type="caution">
    <text evidence="9">The sequence shown here is derived from an EMBL/GenBank/DDBJ whole genome shotgun (WGS) entry which is preliminary data.</text>
</comment>
<dbReference type="CDD" id="cd00082">
    <property type="entry name" value="HisKA"/>
    <property type="match status" value="1"/>
</dbReference>
<dbReference type="InterPro" id="IPR003661">
    <property type="entry name" value="HisK_dim/P_dom"/>
</dbReference>
<evidence type="ECO:0000256" key="2">
    <source>
        <dbReference type="ARBA" id="ARBA00012438"/>
    </source>
</evidence>
<proteinExistence type="predicted"/>
<dbReference type="GO" id="GO:0016301">
    <property type="term" value="F:kinase activity"/>
    <property type="evidence" value="ECO:0007669"/>
    <property type="project" value="UniProtKB-KW"/>
</dbReference>
<dbReference type="SMART" id="SM00388">
    <property type="entry name" value="HisKA"/>
    <property type="match status" value="1"/>
</dbReference>
<dbReference type="RefSeq" id="WP_378777455.1">
    <property type="nucleotide sequence ID" value="NZ_JBHTMX010000297.1"/>
</dbReference>
<dbReference type="EMBL" id="JBHTMX010000297">
    <property type="protein sequence ID" value="MFD1333687.1"/>
    <property type="molecule type" value="Genomic_DNA"/>
</dbReference>
<dbReference type="PROSITE" id="PS50109">
    <property type="entry name" value="HIS_KIN"/>
    <property type="match status" value="1"/>
</dbReference>
<dbReference type="Pfam" id="PF00512">
    <property type="entry name" value="HisKA"/>
    <property type="match status" value="1"/>
</dbReference>